<feature type="non-terminal residue" evidence="4">
    <location>
        <position position="66"/>
    </location>
</feature>
<comment type="interaction">
    <interactant intactId="EBI-26598102">
        <id>A7S4U3</id>
    </interactant>
    <interactant intactId="EBI-26598181">
        <id>A7RWP1</id>
        <label>NEMVEDRAFT_v1g95962</label>
    </interactant>
    <organismsDiffer>false</organismsDiffer>
    <experiments>2</experiments>
</comment>
<reference evidence="4 5" key="1">
    <citation type="journal article" date="2007" name="Science">
        <title>Sea anemone genome reveals ancestral eumetazoan gene repertoire and genomic organization.</title>
        <authorList>
            <person name="Putnam N.H."/>
            <person name="Srivastava M."/>
            <person name="Hellsten U."/>
            <person name="Dirks B."/>
            <person name="Chapman J."/>
            <person name="Salamov A."/>
            <person name="Terry A."/>
            <person name="Shapiro H."/>
            <person name="Lindquist E."/>
            <person name="Kapitonov V.V."/>
            <person name="Jurka J."/>
            <person name="Genikhovich G."/>
            <person name="Grigoriev I.V."/>
            <person name="Lucas S.M."/>
            <person name="Steele R.E."/>
            <person name="Finnerty J.R."/>
            <person name="Technau U."/>
            <person name="Martindale M.Q."/>
            <person name="Rokhsar D.S."/>
        </authorList>
    </citation>
    <scope>NUCLEOTIDE SEQUENCE [LARGE SCALE GENOMIC DNA]</scope>
    <source>
        <strain evidence="5">CH2 X CH6</strain>
    </source>
</reference>
<dbReference type="PANTHER" id="PTHR23334:SF20">
    <property type="entry name" value="BASIC LEUCINE ZIPPER 24"/>
    <property type="match status" value="1"/>
</dbReference>
<accession>A7S4U3</accession>
<dbReference type="PROSITE" id="PS50217">
    <property type="entry name" value="BZIP"/>
    <property type="match status" value="1"/>
</dbReference>
<comment type="interaction">
    <interactant intactId="EBI-26598102">
        <id>A7S4U3</id>
    </interactant>
    <interactant intactId="EBI-26598206">
        <id>A7RQI7</id>
        <label>NEMVEDRAFT_v1g89862</label>
    </interactant>
    <organismsDiffer>false</organismsDiffer>
    <experiments>2</experiments>
</comment>
<dbReference type="GO" id="GO:0003700">
    <property type="term" value="F:DNA-binding transcription factor activity"/>
    <property type="evidence" value="ECO:0007669"/>
    <property type="project" value="InterPro"/>
</dbReference>
<keyword evidence="1" id="KW-0175">Coiled coil</keyword>
<gene>
    <name evidence="4" type="ORF">NEMVEDRAFT_v1g104726</name>
</gene>
<evidence type="ECO:0000313" key="5">
    <source>
        <dbReference type="Proteomes" id="UP000001593"/>
    </source>
</evidence>
<dbReference type="InParanoid" id="A7S4U3"/>
<feature type="region of interest" description="Disordered" evidence="2">
    <location>
        <begin position="1"/>
        <end position="21"/>
    </location>
</feature>
<organism evidence="4 5">
    <name type="scientific">Nematostella vectensis</name>
    <name type="common">Starlet sea anemone</name>
    <dbReference type="NCBI Taxonomy" id="45351"/>
    <lineage>
        <taxon>Eukaryota</taxon>
        <taxon>Metazoa</taxon>
        <taxon>Cnidaria</taxon>
        <taxon>Anthozoa</taxon>
        <taxon>Hexacorallia</taxon>
        <taxon>Actiniaria</taxon>
        <taxon>Edwardsiidae</taxon>
        <taxon>Nematostella</taxon>
    </lineage>
</organism>
<evidence type="ECO:0000313" key="4">
    <source>
        <dbReference type="EMBL" id="EDO41258.1"/>
    </source>
</evidence>
<dbReference type="GO" id="GO:0006351">
    <property type="term" value="P:DNA-templated transcription"/>
    <property type="evidence" value="ECO:0007669"/>
    <property type="project" value="InterPro"/>
</dbReference>
<dbReference type="Pfam" id="PF07716">
    <property type="entry name" value="bZIP_2"/>
    <property type="match status" value="1"/>
</dbReference>
<feature type="domain" description="BZIP" evidence="3">
    <location>
        <begin position="5"/>
        <end position="66"/>
    </location>
</feature>
<dbReference type="IntAct" id="A7S4U3">
    <property type="interactions" value="5"/>
</dbReference>
<dbReference type="FunCoup" id="A7S4U3">
    <property type="interactions" value="111"/>
</dbReference>
<evidence type="ECO:0000259" key="3">
    <source>
        <dbReference type="PROSITE" id="PS50217"/>
    </source>
</evidence>
<name>A7S4U3_NEMVE</name>
<dbReference type="SMART" id="SM00338">
    <property type="entry name" value="BRLZ"/>
    <property type="match status" value="1"/>
</dbReference>
<dbReference type="Proteomes" id="UP000001593">
    <property type="component" value="Unassembled WGS sequence"/>
</dbReference>
<dbReference type="Gene3D" id="1.20.5.170">
    <property type="match status" value="1"/>
</dbReference>
<feature type="compositionally biased region" description="Basic and acidic residues" evidence="2">
    <location>
        <begin position="1"/>
        <end position="15"/>
    </location>
</feature>
<dbReference type="InterPro" id="IPR004827">
    <property type="entry name" value="bZIP"/>
</dbReference>
<dbReference type="EMBL" id="DS469580">
    <property type="protein sequence ID" value="EDO41258.1"/>
    <property type="molecule type" value="Genomic_DNA"/>
</dbReference>
<dbReference type="InterPro" id="IPR046347">
    <property type="entry name" value="bZIP_sf"/>
</dbReference>
<dbReference type="InterPro" id="IPR031106">
    <property type="entry name" value="C/EBP"/>
</dbReference>
<evidence type="ECO:0000256" key="2">
    <source>
        <dbReference type="SAM" id="MobiDB-lite"/>
    </source>
</evidence>
<dbReference type="PhylomeDB" id="A7S4U3"/>
<dbReference type="STRING" id="45351.A7S4U3"/>
<feature type="coiled-coil region" evidence="1">
    <location>
        <begin position="30"/>
        <end position="57"/>
    </location>
</feature>
<dbReference type="PANTHER" id="PTHR23334">
    <property type="entry name" value="CCAAT/ENHANCER BINDING PROTEIN"/>
    <property type="match status" value="1"/>
</dbReference>
<dbReference type="eggNOG" id="KOG3119">
    <property type="taxonomic scope" value="Eukaryota"/>
</dbReference>
<dbReference type="SUPFAM" id="SSF57959">
    <property type="entry name" value="Leucine zipper domain"/>
    <property type="match status" value="1"/>
</dbReference>
<keyword evidence="5" id="KW-1185">Reference proteome</keyword>
<dbReference type="OMA" id="FIETQSR"/>
<protein>
    <recommendedName>
        <fullName evidence="3">BZIP domain-containing protein</fullName>
    </recommendedName>
</protein>
<dbReference type="AlphaFoldDB" id="A7S4U3"/>
<sequence length="66" mass="8064">MDKHSEEYRQKRERNNVAVRKSRFKSKQKFIETQSRVEELTEENERLHSRIDIITKELNALRSLFS</sequence>
<evidence type="ECO:0000256" key="1">
    <source>
        <dbReference type="SAM" id="Coils"/>
    </source>
</evidence>
<proteinExistence type="evidence at protein level"/>
<dbReference type="CDD" id="cd14693">
    <property type="entry name" value="bZIP_CEBP"/>
    <property type="match status" value="1"/>
</dbReference>
<dbReference type="HOGENOM" id="CLU_178951_2_0_1"/>